<evidence type="ECO:0000313" key="8">
    <source>
        <dbReference type="Proteomes" id="UP000011747"/>
    </source>
</evidence>
<dbReference type="PATRIC" id="fig|665952.3.peg.2243"/>
<dbReference type="CDD" id="cd12827">
    <property type="entry name" value="EcCorA_ZntB-like_u2"/>
    <property type="match status" value="1"/>
</dbReference>
<keyword evidence="3 6" id="KW-0812">Transmembrane</keyword>
<dbReference type="InterPro" id="IPR047199">
    <property type="entry name" value="CorA-like"/>
</dbReference>
<dbReference type="GeneID" id="87581395"/>
<accession>G9QMD0</accession>
<sequence>MMNIYYTSEHGNLIEINEIKNGCWIKLVSPTEEEIQNVVQRLEIPLDFIKDALDEEERSRIEKHRNQLLMIIDIPLKSFNHSKQKPFYETIPMGIIVTEKCFVTVCLKENSVFDDFIQNKVKEFYTYKKTRFCLQMLYKISTYYLLYLKQINKKTDSVEAELHQSMKNQELYTLLDLQKSLVYFTTSLKSNNLVMQKLLNGNFLKMYEDDQELLEDVIIENKQAIEMAETYTSILSGMMDAFASVISNNLNIVMKFLTSITIILSLPTMVASFFGMNVSIPFQHYPHAFTIAIMISAFLSCFTAIIFWKKRFF</sequence>
<dbReference type="Proteomes" id="UP000011747">
    <property type="component" value="Unassembled WGS sequence"/>
</dbReference>
<dbReference type="Pfam" id="PF01544">
    <property type="entry name" value="CorA"/>
    <property type="match status" value="1"/>
</dbReference>
<evidence type="ECO:0008006" key="9">
    <source>
        <dbReference type="Google" id="ProtNLM"/>
    </source>
</evidence>
<keyword evidence="4 6" id="KW-1133">Transmembrane helix</keyword>
<dbReference type="EMBL" id="ACWF01000118">
    <property type="protein sequence ID" value="EHL77175.1"/>
    <property type="molecule type" value="Genomic_DNA"/>
</dbReference>
<keyword evidence="8" id="KW-1185">Reference proteome</keyword>
<dbReference type="AlphaFoldDB" id="G9QMD0"/>
<name>G9QMD0_9BACI</name>
<keyword evidence="5 6" id="KW-0472">Membrane</keyword>
<dbReference type="Gene3D" id="1.20.58.340">
    <property type="entry name" value="Magnesium transport protein CorA, transmembrane region"/>
    <property type="match status" value="2"/>
</dbReference>
<dbReference type="InterPro" id="IPR002523">
    <property type="entry name" value="MgTranspt_CorA/ZnTranspt_ZntB"/>
</dbReference>
<dbReference type="PANTHER" id="PTHR47891">
    <property type="entry name" value="TRANSPORTER-RELATED"/>
    <property type="match status" value="1"/>
</dbReference>
<dbReference type="GO" id="GO:0016020">
    <property type="term" value="C:membrane"/>
    <property type="evidence" value="ECO:0007669"/>
    <property type="project" value="UniProtKB-SubCell"/>
</dbReference>
<dbReference type="PANTHER" id="PTHR47891:SF2">
    <property type="entry name" value="MAGNESIUM AND COBALT TRANSPORTER"/>
    <property type="match status" value="1"/>
</dbReference>
<evidence type="ECO:0000256" key="5">
    <source>
        <dbReference type="ARBA" id="ARBA00023136"/>
    </source>
</evidence>
<comment type="caution">
    <text evidence="7">The sequence shown here is derived from an EMBL/GenBank/DDBJ whole genome shotgun (WGS) entry which is preliminary data.</text>
</comment>
<proteinExistence type="inferred from homology"/>
<gene>
    <name evidence="7" type="ORF">HMPREF1015_00697</name>
</gene>
<dbReference type="InterPro" id="IPR045863">
    <property type="entry name" value="CorA_TM1_TM2"/>
</dbReference>
<feature type="transmembrane region" description="Helical" evidence="6">
    <location>
        <begin position="288"/>
        <end position="308"/>
    </location>
</feature>
<comment type="similarity">
    <text evidence="2">Belongs to the CorA metal ion transporter (MIT) (TC 1.A.35) family.</text>
</comment>
<dbReference type="GO" id="GO:0046873">
    <property type="term" value="F:metal ion transmembrane transporter activity"/>
    <property type="evidence" value="ECO:0007669"/>
    <property type="project" value="InterPro"/>
</dbReference>
<evidence type="ECO:0000256" key="4">
    <source>
        <dbReference type="ARBA" id="ARBA00022989"/>
    </source>
</evidence>
<evidence type="ECO:0000313" key="7">
    <source>
        <dbReference type="EMBL" id="EHL77175.1"/>
    </source>
</evidence>
<evidence type="ECO:0000256" key="1">
    <source>
        <dbReference type="ARBA" id="ARBA00004141"/>
    </source>
</evidence>
<dbReference type="RefSeq" id="WP_003354429.1">
    <property type="nucleotide sequence ID" value="NZ_JH414757.1"/>
</dbReference>
<dbReference type="SUPFAM" id="SSF143865">
    <property type="entry name" value="CorA soluble domain-like"/>
    <property type="match status" value="1"/>
</dbReference>
<dbReference type="Gene3D" id="3.30.460.20">
    <property type="entry name" value="CorA soluble domain-like"/>
    <property type="match status" value="1"/>
</dbReference>
<evidence type="ECO:0000256" key="6">
    <source>
        <dbReference type="SAM" id="Phobius"/>
    </source>
</evidence>
<protein>
    <recommendedName>
        <fullName evidence="9">Magnesium and cobalt transporter CorA</fullName>
    </recommendedName>
</protein>
<dbReference type="InterPro" id="IPR045861">
    <property type="entry name" value="CorA_cytoplasmic_dom"/>
</dbReference>
<evidence type="ECO:0000256" key="2">
    <source>
        <dbReference type="ARBA" id="ARBA00009765"/>
    </source>
</evidence>
<reference evidence="7 8" key="1">
    <citation type="submission" date="2011-09" db="EMBL/GenBank/DDBJ databases">
        <title>The Genome Sequence of Bacillus smithii 7_3_47FAA.</title>
        <authorList>
            <consortium name="The Broad Institute Genome Sequencing Platform"/>
            <person name="Earl A."/>
            <person name="Ward D."/>
            <person name="Feldgarden M."/>
            <person name="Gevers D."/>
            <person name="Daigneault M."/>
            <person name="Strauss J."/>
            <person name="Allen-Vercoe E."/>
            <person name="Young S.K."/>
            <person name="Zeng Q."/>
            <person name="Gargeya S."/>
            <person name="Fitzgerald M."/>
            <person name="Haas B."/>
            <person name="Abouelleil A."/>
            <person name="Alvarado L."/>
            <person name="Arachchi H.M."/>
            <person name="Berlin A."/>
            <person name="Brown A."/>
            <person name="Chapman S.B."/>
            <person name="Chen Z."/>
            <person name="Dunbar C."/>
            <person name="Freedman E."/>
            <person name="Gearin G."/>
            <person name="Goldberg J."/>
            <person name="Griggs A."/>
            <person name="Gujja S."/>
            <person name="Heiman D."/>
            <person name="Howarth C."/>
            <person name="Larson L."/>
            <person name="Lui A."/>
            <person name="MacDonald P.J.P."/>
            <person name="Montmayeur A."/>
            <person name="Murphy C."/>
            <person name="Neiman D."/>
            <person name="Pearson M."/>
            <person name="Priest M."/>
            <person name="Roberts A."/>
            <person name="Saif S."/>
            <person name="Shea T."/>
            <person name="Shenoy N."/>
            <person name="Sisk P."/>
            <person name="Stolte C."/>
            <person name="Sykes S."/>
            <person name="Wortman J."/>
            <person name="Nusbaum C."/>
            <person name="Birren B."/>
        </authorList>
    </citation>
    <scope>NUCLEOTIDE SEQUENCE [LARGE SCALE GENOMIC DNA]</scope>
    <source>
        <strain evidence="7 8">7_3_47FAA</strain>
    </source>
</reference>
<organism evidence="7 8">
    <name type="scientific">Bacillus smithii 7_3_47FAA</name>
    <dbReference type="NCBI Taxonomy" id="665952"/>
    <lineage>
        <taxon>Bacteria</taxon>
        <taxon>Bacillati</taxon>
        <taxon>Bacillota</taxon>
        <taxon>Bacilli</taxon>
        <taxon>Bacillales</taxon>
        <taxon>Bacillaceae</taxon>
        <taxon>Bacillus</taxon>
    </lineage>
</organism>
<feature type="transmembrane region" description="Helical" evidence="6">
    <location>
        <begin position="256"/>
        <end position="276"/>
    </location>
</feature>
<dbReference type="SUPFAM" id="SSF144083">
    <property type="entry name" value="Magnesium transport protein CorA, transmembrane region"/>
    <property type="match status" value="1"/>
</dbReference>
<dbReference type="HOGENOM" id="CLU_007127_8_1_9"/>
<evidence type="ECO:0000256" key="3">
    <source>
        <dbReference type="ARBA" id="ARBA00022692"/>
    </source>
</evidence>
<comment type="subcellular location">
    <subcellularLocation>
        <location evidence="1">Membrane</location>
        <topology evidence="1">Multi-pass membrane protein</topology>
    </subcellularLocation>
</comment>